<feature type="compositionally biased region" description="Basic and acidic residues" evidence="1">
    <location>
        <begin position="162"/>
        <end position="180"/>
    </location>
</feature>
<dbReference type="SUPFAM" id="SSF46785">
    <property type="entry name" value="Winged helix' DNA-binding domain"/>
    <property type="match status" value="1"/>
</dbReference>
<dbReference type="SMART" id="SM00347">
    <property type="entry name" value="HTH_MARR"/>
    <property type="match status" value="1"/>
</dbReference>
<dbReference type="PRINTS" id="PR00598">
    <property type="entry name" value="HTHMARR"/>
</dbReference>
<dbReference type="GO" id="GO:0003677">
    <property type="term" value="F:DNA binding"/>
    <property type="evidence" value="ECO:0007669"/>
    <property type="project" value="UniProtKB-KW"/>
</dbReference>
<keyword evidence="4" id="KW-1185">Reference proteome</keyword>
<dbReference type="GO" id="GO:0006950">
    <property type="term" value="P:response to stress"/>
    <property type="evidence" value="ECO:0007669"/>
    <property type="project" value="TreeGrafter"/>
</dbReference>
<dbReference type="Pfam" id="PF12802">
    <property type="entry name" value="MarR_2"/>
    <property type="match status" value="1"/>
</dbReference>
<dbReference type="AlphaFoldDB" id="A0A7W9PT53"/>
<comment type="caution">
    <text evidence="3">The sequence shown here is derived from an EMBL/GenBank/DDBJ whole genome shotgun (WGS) entry which is preliminary data.</text>
</comment>
<gene>
    <name evidence="3" type="ORF">FHS34_002409</name>
</gene>
<dbReference type="EMBL" id="JACHJK010000003">
    <property type="protein sequence ID" value="MBB5926953.1"/>
    <property type="molecule type" value="Genomic_DNA"/>
</dbReference>
<name>A0A7W9PT53_9ACTN</name>
<sequence length="189" mass="20120">MTRLGGPGDDRTSVGEGAEAAALEVADAVESLTRVWSLAAQAPTLRLSLHQLRALRTLETAPGLNLTALAERLDIGLPTASRLCDRLEAAGLLERVLHPHKRREVRLTLTTQARRVLGDVARRRARTLAAVLRDMGPADRAALSQGLRAFLAALHEGLPGPDAERRDPGPAASDRGRSDEVPGSGRPGM</sequence>
<dbReference type="Gene3D" id="1.10.10.10">
    <property type="entry name" value="Winged helix-like DNA-binding domain superfamily/Winged helix DNA-binding domain"/>
    <property type="match status" value="1"/>
</dbReference>
<evidence type="ECO:0000313" key="3">
    <source>
        <dbReference type="EMBL" id="MBB5926953.1"/>
    </source>
</evidence>
<accession>A0A7W9PT53</accession>
<dbReference type="InterPro" id="IPR039422">
    <property type="entry name" value="MarR/SlyA-like"/>
</dbReference>
<organism evidence="3 4">
    <name type="scientific">Streptomyces echinatus</name>
    <dbReference type="NCBI Taxonomy" id="67293"/>
    <lineage>
        <taxon>Bacteria</taxon>
        <taxon>Bacillati</taxon>
        <taxon>Actinomycetota</taxon>
        <taxon>Actinomycetes</taxon>
        <taxon>Kitasatosporales</taxon>
        <taxon>Streptomycetaceae</taxon>
        <taxon>Streptomyces</taxon>
    </lineage>
</organism>
<dbReference type="InterPro" id="IPR000835">
    <property type="entry name" value="HTH_MarR-typ"/>
</dbReference>
<feature type="region of interest" description="Disordered" evidence="1">
    <location>
        <begin position="157"/>
        <end position="189"/>
    </location>
</feature>
<dbReference type="RefSeq" id="WP_184963989.1">
    <property type="nucleotide sequence ID" value="NZ_BAAAWF010000044.1"/>
</dbReference>
<evidence type="ECO:0000313" key="4">
    <source>
        <dbReference type="Proteomes" id="UP000585836"/>
    </source>
</evidence>
<dbReference type="InterPro" id="IPR036388">
    <property type="entry name" value="WH-like_DNA-bd_sf"/>
</dbReference>
<protein>
    <submittedName>
        <fullName evidence="3">DNA-binding MarR family transcriptional regulator</fullName>
    </submittedName>
</protein>
<dbReference type="InterPro" id="IPR036390">
    <property type="entry name" value="WH_DNA-bd_sf"/>
</dbReference>
<dbReference type="PANTHER" id="PTHR33164:SF43">
    <property type="entry name" value="HTH-TYPE TRANSCRIPTIONAL REPRESSOR YETL"/>
    <property type="match status" value="1"/>
</dbReference>
<dbReference type="Proteomes" id="UP000585836">
    <property type="component" value="Unassembled WGS sequence"/>
</dbReference>
<keyword evidence="3" id="KW-0238">DNA-binding</keyword>
<feature type="domain" description="HTH marR-type" evidence="2">
    <location>
        <begin position="18"/>
        <end position="152"/>
    </location>
</feature>
<dbReference type="PROSITE" id="PS50995">
    <property type="entry name" value="HTH_MARR_2"/>
    <property type="match status" value="1"/>
</dbReference>
<reference evidence="3 4" key="1">
    <citation type="submission" date="2020-08" db="EMBL/GenBank/DDBJ databases">
        <title>Genomic Encyclopedia of Type Strains, Phase III (KMG-III): the genomes of soil and plant-associated and newly described type strains.</title>
        <authorList>
            <person name="Whitman W."/>
        </authorList>
    </citation>
    <scope>NUCLEOTIDE SEQUENCE [LARGE SCALE GENOMIC DNA]</scope>
    <source>
        <strain evidence="3 4">CECT 3313</strain>
    </source>
</reference>
<dbReference type="PANTHER" id="PTHR33164">
    <property type="entry name" value="TRANSCRIPTIONAL REGULATOR, MARR FAMILY"/>
    <property type="match status" value="1"/>
</dbReference>
<proteinExistence type="predicted"/>
<evidence type="ECO:0000259" key="2">
    <source>
        <dbReference type="PROSITE" id="PS50995"/>
    </source>
</evidence>
<dbReference type="GO" id="GO:0003700">
    <property type="term" value="F:DNA-binding transcription factor activity"/>
    <property type="evidence" value="ECO:0007669"/>
    <property type="project" value="InterPro"/>
</dbReference>
<evidence type="ECO:0000256" key="1">
    <source>
        <dbReference type="SAM" id="MobiDB-lite"/>
    </source>
</evidence>